<dbReference type="PANTHER" id="PTHR43227">
    <property type="entry name" value="BLL4140 PROTEIN"/>
    <property type="match status" value="1"/>
</dbReference>
<dbReference type="AlphaFoldDB" id="A0A2A6E0Z8"/>
<dbReference type="InterPro" id="IPR000515">
    <property type="entry name" value="MetI-like"/>
</dbReference>
<dbReference type="CDD" id="cd06261">
    <property type="entry name" value="TM_PBP2"/>
    <property type="match status" value="1"/>
</dbReference>
<feature type="transmembrane region" description="Helical" evidence="7">
    <location>
        <begin position="134"/>
        <end position="153"/>
    </location>
</feature>
<evidence type="ECO:0000256" key="4">
    <source>
        <dbReference type="ARBA" id="ARBA00022692"/>
    </source>
</evidence>
<feature type="domain" description="ABC transmembrane type-1" evidence="9">
    <location>
        <begin position="93"/>
        <end position="311"/>
    </location>
</feature>
<keyword evidence="2 7" id="KW-0813">Transport</keyword>
<protein>
    <submittedName>
        <fullName evidence="10">Sugar ABC transporter permease</fullName>
    </submittedName>
</protein>
<evidence type="ECO:0000313" key="11">
    <source>
        <dbReference type="Proteomes" id="UP000243688"/>
    </source>
</evidence>
<dbReference type="PROSITE" id="PS50928">
    <property type="entry name" value="ABC_TM1"/>
    <property type="match status" value="1"/>
</dbReference>
<proteinExistence type="inferred from homology"/>
<evidence type="ECO:0000256" key="8">
    <source>
        <dbReference type="SAM" id="MobiDB-lite"/>
    </source>
</evidence>
<accession>A0A2A6E0Z8</accession>
<gene>
    <name evidence="10" type="ORF">BLM47_05260</name>
</gene>
<keyword evidence="6 7" id="KW-0472">Membrane</keyword>
<feature type="transmembrane region" description="Helical" evidence="7">
    <location>
        <begin position="297"/>
        <end position="315"/>
    </location>
</feature>
<evidence type="ECO:0000256" key="2">
    <source>
        <dbReference type="ARBA" id="ARBA00022448"/>
    </source>
</evidence>
<dbReference type="SUPFAM" id="SSF161098">
    <property type="entry name" value="MetI-like"/>
    <property type="match status" value="1"/>
</dbReference>
<keyword evidence="4 7" id="KW-0812">Transmembrane</keyword>
<evidence type="ECO:0000256" key="3">
    <source>
        <dbReference type="ARBA" id="ARBA00022475"/>
    </source>
</evidence>
<dbReference type="Gene3D" id="1.10.3720.10">
    <property type="entry name" value="MetI-like"/>
    <property type="match status" value="1"/>
</dbReference>
<dbReference type="EMBL" id="MOXJ01000009">
    <property type="protein sequence ID" value="PDO10810.1"/>
    <property type="molecule type" value="Genomic_DNA"/>
</dbReference>
<dbReference type="GO" id="GO:0055085">
    <property type="term" value="P:transmembrane transport"/>
    <property type="evidence" value="ECO:0007669"/>
    <property type="project" value="InterPro"/>
</dbReference>
<reference evidence="10 11" key="1">
    <citation type="submission" date="2016-12" db="EMBL/GenBank/DDBJ databases">
        <title>Candidatus Reconcilibacillus cellulovorans genome.</title>
        <authorList>
            <person name="Kolinko S."/>
            <person name="Wu Y.-W."/>
            <person name="Tachea F."/>
            <person name="Denzel E."/>
            <person name="Hiras J."/>
            <person name="Baecker N."/>
            <person name="Chan L.J."/>
            <person name="Eichorst S.A."/>
            <person name="Frey D."/>
            <person name="Adams P.D."/>
            <person name="Pray T."/>
            <person name="Tanjore D."/>
            <person name="Petzold C.J."/>
            <person name="Gladden J.M."/>
            <person name="Simmons B.A."/>
            <person name="Singer S.W."/>
        </authorList>
    </citation>
    <scope>NUCLEOTIDE SEQUENCE [LARGE SCALE GENOMIC DNA]</scope>
    <source>
        <strain evidence="10">JTherm</strain>
    </source>
</reference>
<dbReference type="PANTHER" id="PTHR43227:SF11">
    <property type="entry name" value="BLL4140 PROTEIN"/>
    <property type="match status" value="1"/>
</dbReference>
<comment type="similarity">
    <text evidence="7">Belongs to the binding-protein-dependent transport system permease family.</text>
</comment>
<dbReference type="Proteomes" id="UP000243688">
    <property type="component" value="Unassembled WGS sequence"/>
</dbReference>
<keyword evidence="5 7" id="KW-1133">Transmembrane helix</keyword>
<sequence length="325" mass="37007">MLQPANLAAGVPARGKSGAKSPSFWKTIRKYWVFYLMMLPAAVILFINNYLPMFGTLIAFKNVNYSKGILASPWVGFDNFRYLFATSDAWVITRNTILYNAVFIILNLVVAVAFAVMFNEMRGKMWAKFHQSTMFLPFFLSMVTVGYLVFAFLSHGNGFMNTYLLPKLGLQPIDWYSEPKYWPFILPIINTWKNIGYYTVIYLAAIVGIDQEYYEAALIDGAGKWKQTWYITIPLLKPVMIVMTLLQIGRIFYADFGLFFQVTRNSGILYPTTLVIDTYVYQTFIVMGDIGMSSAAGLYQALVGFILVLVSNAIVRRVSRENALF</sequence>
<comment type="subcellular location">
    <subcellularLocation>
        <location evidence="1 7">Cell membrane</location>
        <topology evidence="1 7">Multi-pass membrane protein</topology>
    </subcellularLocation>
</comment>
<feature type="transmembrane region" description="Helical" evidence="7">
    <location>
        <begin position="235"/>
        <end position="253"/>
    </location>
</feature>
<name>A0A2A6E0Z8_9BACL</name>
<feature type="transmembrane region" description="Helical" evidence="7">
    <location>
        <begin position="32"/>
        <end position="51"/>
    </location>
</feature>
<dbReference type="InterPro" id="IPR035906">
    <property type="entry name" value="MetI-like_sf"/>
</dbReference>
<feature type="region of interest" description="Disordered" evidence="8">
    <location>
        <begin position="1"/>
        <end position="21"/>
    </location>
</feature>
<evidence type="ECO:0000313" key="10">
    <source>
        <dbReference type="EMBL" id="PDO10810.1"/>
    </source>
</evidence>
<dbReference type="Pfam" id="PF00528">
    <property type="entry name" value="BPD_transp_1"/>
    <property type="match status" value="1"/>
</dbReference>
<comment type="caution">
    <text evidence="10">The sequence shown here is derived from an EMBL/GenBank/DDBJ whole genome shotgun (WGS) entry which is preliminary data.</text>
</comment>
<keyword evidence="3" id="KW-1003">Cell membrane</keyword>
<evidence type="ECO:0000256" key="6">
    <source>
        <dbReference type="ARBA" id="ARBA00023136"/>
    </source>
</evidence>
<dbReference type="InterPro" id="IPR050809">
    <property type="entry name" value="UgpAE/MalFG_permease"/>
</dbReference>
<evidence type="ECO:0000256" key="7">
    <source>
        <dbReference type="RuleBase" id="RU363032"/>
    </source>
</evidence>
<feature type="transmembrane region" description="Helical" evidence="7">
    <location>
        <begin position="97"/>
        <end position="118"/>
    </location>
</feature>
<feature type="transmembrane region" description="Helical" evidence="7">
    <location>
        <begin position="195"/>
        <end position="214"/>
    </location>
</feature>
<dbReference type="GO" id="GO:0005886">
    <property type="term" value="C:plasma membrane"/>
    <property type="evidence" value="ECO:0007669"/>
    <property type="project" value="UniProtKB-SubCell"/>
</dbReference>
<organism evidence="10 11">
    <name type="scientific">Candidatus Reconcilbacillus cellulovorans</name>
    <dbReference type="NCBI Taxonomy" id="1906605"/>
    <lineage>
        <taxon>Bacteria</taxon>
        <taxon>Bacillati</taxon>
        <taxon>Bacillota</taxon>
        <taxon>Bacilli</taxon>
        <taxon>Bacillales</taxon>
        <taxon>Paenibacillaceae</taxon>
        <taxon>Candidatus Reconcilbacillus</taxon>
    </lineage>
</organism>
<evidence type="ECO:0000256" key="1">
    <source>
        <dbReference type="ARBA" id="ARBA00004651"/>
    </source>
</evidence>
<evidence type="ECO:0000256" key="5">
    <source>
        <dbReference type="ARBA" id="ARBA00022989"/>
    </source>
</evidence>
<evidence type="ECO:0000259" key="9">
    <source>
        <dbReference type="PROSITE" id="PS50928"/>
    </source>
</evidence>